<dbReference type="InterPro" id="IPR023485">
    <property type="entry name" value="Ptyr_pPase"/>
</dbReference>
<dbReference type="Proteomes" id="UP001562065">
    <property type="component" value="Unassembled WGS sequence"/>
</dbReference>
<evidence type="ECO:0000313" key="8">
    <source>
        <dbReference type="Proteomes" id="UP001562065"/>
    </source>
</evidence>
<comment type="similarity">
    <text evidence="1">Belongs to the low molecular weight phosphotyrosine protein phosphatase family.</text>
</comment>
<keyword evidence="3 7" id="KW-0378">Hydrolase</keyword>
<comment type="caution">
    <text evidence="7">The sequence shown here is derived from an EMBL/GenBank/DDBJ whole genome shotgun (WGS) entry which is preliminary data.</text>
</comment>
<keyword evidence="8" id="KW-1185">Reference proteome</keyword>
<evidence type="ECO:0000256" key="4">
    <source>
        <dbReference type="ARBA" id="ARBA00022912"/>
    </source>
</evidence>
<comment type="catalytic activity">
    <reaction evidence="5">
        <text>O-phospho-L-tyrosyl-[protein] + H2O = L-tyrosyl-[protein] + phosphate</text>
        <dbReference type="Rhea" id="RHEA:10684"/>
        <dbReference type="Rhea" id="RHEA-COMP:10136"/>
        <dbReference type="Rhea" id="RHEA-COMP:20101"/>
        <dbReference type="ChEBI" id="CHEBI:15377"/>
        <dbReference type="ChEBI" id="CHEBI:43474"/>
        <dbReference type="ChEBI" id="CHEBI:46858"/>
        <dbReference type="ChEBI" id="CHEBI:61978"/>
        <dbReference type="EC" id="3.1.3.48"/>
    </reaction>
</comment>
<evidence type="ECO:0000256" key="5">
    <source>
        <dbReference type="ARBA" id="ARBA00051722"/>
    </source>
</evidence>
<proteinExistence type="inferred from homology"/>
<feature type="domain" description="Phosphotyrosine protein phosphatase I" evidence="6">
    <location>
        <begin position="3"/>
        <end position="140"/>
    </location>
</feature>
<dbReference type="SUPFAM" id="SSF52788">
    <property type="entry name" value="Phosphotyrosine protein phosphatases I"/>
    <property type="match status" value="1"/>
</dbReference>
<sequence length="141" mass="15830">MFERILVVCDGNICRSPTVAAMLAQRAGKQTSSAGLVGLVDHDMDALAREVASAHGLECPPHKARKLTREMCREADLILVMELRQKDRVSQLAPEASGKTMLLGRWIGNKEIPDPYKRHREVYEQAYQLMDEAVAAWTQRL</sequence>
<protein>
    <recommendedName>
        <fullName evidence="2">protein-tyrosine-phosphatase</fullName>
        <ecNumber evidence="2">3.1.3.48</ecNumber>
    </recommendedName>
</protein>
<evidence type="ECO:0000313" key="7">
    <source>
        <dbReference type="EMBL" id="MEY1661638.1"/>
    </source>
</evidence>
<dbReference type="CDD" id="cd16343">
    <property type="entry name" value="LMWPTP"/>
    <property type="match status" value="1"/>
</dbReference>
<organism evidence="7 8">
    <name type="scientific">Isoalcanivorax beigongshangi</name>
    <dbReference type="NCBI Taxonomy" id="3238810"/>
    <lineage>
        <taxon>Bacteria</taxon>
        <taxon>Pseudomonadati</taxon>
        <taxon>Pseudomonadota</taxon>
        <taxon>Gammaproteobacteria</taxon>
        <taxon>Oceanospirillales</taxon>
        <taxon>Alcanivoracaceae</taxon>
        <taxon>Isoalcanivorax</taxon>
    </lineage>
</organism>
<dbReference type="PRINTS" id="PR00719">
    <property type="entry name" value="LMWPTPASE"/>
</dbReference>
<dbReference type="PANTHER" id="PTHR11717:SF31">
    <property type="entry name" value="LOW MOLECULAR WEIGHT PROTEIN-TYROSINE-PHOSPHATASE ETP-RELATED"/>
    <property type="match status" value="1"/>
</dbReference>
<keyword evidence="4" id="KW-0904">Protein phosphatase</keyword>
<evidence type="ECO:0000259" key="6">
    <source>
        <dbReference type="SMART" id="SM00226"/>
    </source>
</evidence>
<dbReference type="InterPro" id="IPR036196">
    <property type="entry name" value="Ptyr_pPase_sf"/>
</dbReference>
<dbReference type="Pfam" id="PF01451">
    <property type="entry name" value="LMWPc"/>
    <property type="match status" value="1"/>
</dbReference>
<dbReference type="EMBL" id="JBGCUO010000001">
    <property type="protein sequence ID" value="MEY1661638.1"/>
    <property type="molecule type" value="Genomic_DNA"/>
</dbReference>
<dbReference type="Gene3D" id="3.40.50.2300">
    <property type="match status" value="1"/>
</dbReference>
<evidence type="ECO:0000256" key="1">
    <source>
        <dbReference type="ARBA" id="ARBA00011063"/>
    </source>
</evidence>
<dbReference type="InterPro" id="IPR017867">
    <property type="entry name" value="Tyr_phospatase_low_mol_wt"/>
</dbReference>
<dbReference type="PANTHER" id="PTHR11717">
    <property type="entry name" value="LOW MOLECULAR WEIGHT PROTEIN TYROSINE PHOSPHATASE"/>
    <property type="match status" value="1"/>
</dbReference>
<dbReference type="GO" id="GO:0004725">
    <property type="term" value="F:protein tyrosine phosphatase activity"/>
    <property type="evidence" value="ECO:0007669"/>
    <property type="project" value="UniProtKB-EC"/>
</dbReference>
<dbReference type="RefSeq" id="WP_369454888.1">
    <property type="nucleotide sequence ID" value="NZ_JBGCUO010000001.1"/>
</dbReference>
<dbReference type="EC" id="3.1.3.48" evidence="2"/>
<evidence type="ECO:0000256" key="3">
    <source>
        <dbReference type="ARBA" id="ARBA00022801"/>
    </source>
</evidence>
<evidence type="ECO:0000256" key="2">
    <source>
        <dbReference type="ARBA" id="ARBA00013064"/>
    </source>
</evidence>
<dbReference type="SMART" id="SM00226">
    <property type="entry name" value="LMWPc"/>
    <property type="match status" value="1"/>
</dbReference>
<accession>A0ABV4AGK1</accession>
<name>A0ABV4AGK1_9GAMM</name>
<dbReference type="InterPro" id="IPR050438">
    <property type="entry name" value="LMW_PTPase"/>
</dbReference>
<gene>
    <name evidence="7" type="ORF">AB5I84_05685</name>
</gene>
<reference evidence="7 8" key="1">
    <citation type="submission" date="2024-07" db="EMBL/GenBank/DDBJ databases">
        <authorList>
            <person name="Ren Q."/>
        </authorList>
    </citation>
    <scope>NUCLEOTIDE SEQUENCE [LARGE SCALE GENOMIC DNA]</scope>
    <source>
        <strain evidence="7 8">REN37</strain>
    </source>
</reference>